<dbReference type="InterPro" id="IPR009790">
    <property type="entry name" value="TMEM106"/>
</dbReference>
<feature type="transmembrane region" description="Helical" evidence="6">
    <location>
        <begin position="40"/>
        <end position="61"/>
    </location>
</feature>
<evidence type="ECO:0000256" key="6">
    <source>
        <dbReference type="SAM" id="Phobius"/>
    </source>
</evidence>
<evidence type="ECO:0000256" key="1">
    <source>
        <dbReference type="ARBA" id="ARBA00004308"/>
    </source>
</evidence>
<evidence type="ECO:0008006" key="11">
    <source>
        <dbReference type="Google" id="ProtNLM"/>
    </source>
</evidence>
<comment type="subcellular location">
    <subcellularLocation>
        <location evidence="1">Endomembrane system</location>
    </subcellularLocation>
</comment>
<dbReference type="PANTHER" id="PTHR28556:SF6">
    <property type="entry name" value="TRANSMEMBRANE PROTEIN 106A"/>
    <property type="match status" value="1"/>
</dbReference>
<accession>A0AAV2LD99</accession>
<evidence type="ECO:0000259" key="8">
    <source>
        <dbReference type="Pfam" id="PF21002"/>
    </source>
</evidence>
<evidence type="ECO:0000256" key="4">
    <source>
        <dbReference type="ARBA" id="ARBA00022989"/>
    </source>
</evidence>
<evidence type="ECO:0000259" key="7">
    <source>
        <dbReference type="Pfam" id="PF07092"/>
    </source>
</evidence>
<protein>
    <recommendedName>
        <fullName evidence="11">Transmembrane protein 106A</fullName>
    </recommendedName>
</protein>
<organism evidence="9 10">
    <name type="scientific">Knipowitschia caucasica</name>
    <name type="common">Caucasian dwarf goby</name>
    <name type="synonym">Pomatoschistus caucasicus</name>
    <dbReference type="NCBI Taxonomy" id="637954"/>
    <lineage>
        <taxon>Eukaryota</taxon>
        <taxon>Metazoa</taxon>
        <taxon>Chordata</taxon>
        <taxon>Craniata</taxon>
        <taxon>Vertebrata</taxon>
        <taxon>Euteleostomi</taxon>
        <taxon>Actinopterygii</taxon>
        <taxon>Neopterygii</taxon>
        <taxon>Teleostei</taxon>
        <taxon>Neoteleostei</taxon>
        <taxon>Acanthomorphata</taxon>
        <taxon>Gobiaria</taxon>
        <taxon>Gobiiformes</taxon>
        <taxon>Gobioidei</taxon>
        <taxon>Gobiidae</taxon>
        <taxon>Gobiinae</taxon>
        <taxon>Knipowitschia</taxon>
    </lineage>
</organism>
<evidence type="ECO:0000313" key="10">
    <source>
        <dbReference type="Proteomes" id="UP001497482"/>
    </source>
</evidence>
<reference evidence="9 10" key="1">
    <citation type="submission" date="2024-04" db="EMBL/GenBank/DDBJ databases">
        <authorList>
            <person name="Waldvogel A.-M."/>
            <person name="Schoenle A."/>
        </authorList>
    </citation>
    <scope>NUCLEOTIDE SEQUENCE [LARGE SCALE GENOMIC DNA]</scope>
</reference>
<dbReference type="PANTHER" id="PTHR28556">
    <property type="entry name" value="TRANSMEMBRANE PROTEIN 106B"/>
    <property type="match status" value="1"/>
</dbReference>
<proteinExistence type="inferred from homology"/>
<evidence type="ECO:0000256" key="5">
    <source>
        <dbReference type="ARBA" id="ARBA00023136"/>
    </source>
</evidence>
<dbReference type="GO" id="GO:0012505">
    <property type="term" value="C:endomembrane system"/>
    <property type="evidence" value="ECO:0007669"/>
    <property type="project" value="UniProtKB-SubCell"/>
</dbReference>
<dbReference type="Pfam" id="PF21002">
    <property type="entry name" value="TMEM106_N"/>
    <property type="match status" value="1"/>
</dbReference>
<keyword evidence="10" id="KW-1185">Reference proteome</keyword>
<dbReference type="Pfam" id="PF07092">
    <property type="entry name" value="TMEM106"/>
    <property type="match status" value="1"/>
</dbReference>
<dbReference type="Proteomes" id="UP001497482">
    <property type="component" value="Chromosome 23"/>
</dbReference>
<feature type="domain" description="Transmembrane protein 106 C-terminal" evidence="7">
    <location>
        <begin position="62"/>
        <end position="197"/>
    </location>
</feature>
<feature type="domain" description="Transmembrane protein 106 N-terminal" evidence="8">
    <location>
        <begin position="5"/>
        <end position="39"/>
    </location>
</feature>
<keyword evidence="3 6" id="KW-0812">Transmembrane</keyword>
<evidence type="ECO:0000313" key="9">
    <source>
        <dbReference type="EMBL" id="CAL1599984.1"/>
    </source>
</evidence>
<evidence type="ECO:0000256" key="3">
    <source>
        <dbReference type="ARBA" id="ARBA00022692"/>
    </source>
</evidence>
<keyword evidence="4 6" id="KW-1133">Transmembrane helix</keyword>
<dbReference type="InterPro" id="IPR048509">
    <property type="entry name" value="TMEM106_C"/>
</dbReference>
<keyword evidence="5 6" id="KW-0472">Membrane</keyword>
<gene>
    <name evidence="9" type="ORF">KC01_LOCUS28152</name>
</gene>
<dbReference type="EMBL" id="OZ035845">
    <property type="protein sequence ID" value="CAL1599984.1"/>
    <property type="molecule type" value="Genomic_DNA"/>
</dbReference>
<evidence type="ECO:0000256" key="2">
    <source>
        <dbReference type="ARBA" id="ARBA00008111"/>
    </source>
</evidence>
<name>A0AAV2LD99_KNICA</name>
<comment type="similarity">
    <text evidence="2">Belongs to the TMEM106 family.</text>
</comment>
<dbReference type="InterPro" id="IPR048511">
    <property type="entry name" value="TMEM106_N"/>
</dbReference>
<sequence length="277" mass="31160">MEQPCPTCRGTGRIPRGQEDQLVAVIMCNDKRLKPSRTKLYVCISTALCLFVCCLVLFFLFPRSVTLTPASLLSVTVFFSNNTVEMDVTNVFNISNANYVPVNIVQLNLTGLIQQTIVGNTNLNNVSLISSQSQKSYKITTHMSIKDKDLNTFCRSSYRIHTIFLALQMTLKISYLSHIEQLSLETYEYVDCGANSTVPHPISVYNVIKCAASTTPTSTCAFRMLFSRLFAFSAHLSERKTRRGADIKTPNHKRSHGRVYVMWIMFCKAHFGGVQTI</sequence>
<dbReference type="AlphaFoldDB" id="A0AAV2LD99"/>